<evidence type="ECO:0000313" key="2">
    <source>
        <dbReference type="EMBL" id="KAH3821829.1"/>
    </source>
</evidence>
<name>A0A9D4GR71_DREPO</name>
<dbReference type="EMBL" id="JAIWYP010000005">
    <property type="protein sequence ID" value="KAH3821829.1"/>
    <property type="molecule type" value="Genomic_DNA"/>
</dbReference>
<keyword evidence="3" id="KW-1185">Reference proteome</keyword>
<dbReference type="Proteomes" id="UP000828390">
    <property type="component" value="Unassembled WGS sequence"/>
</dbReference>
<reference evidence="2" key="1">
    <citation type="journal article" date="2019" name="bioRxiv">
        <title>The Genome of the Zebra Mussel, Dreissena polymorpha: A Resource for Invasive Species Research.</title>
        <authorList>
            <person name="McCartney M.A."/>
            <person name="Auch B."/>
            <person name="Kono T."/>
            <person name="Mallez S."/>
            <person name="Zhang Y."/>
            <person name="Obille A."/>
            <person name="Becker A."/>
            <person name="Abrahante J.E."/>
            <person name="Garbe J."/>
            <person name="Badalamenti J.P."/>
            <person name="Herman A."/>
            <person name="Mangelson H."/>
            <person name="Liachko I."/>
            <person name="Sullivan S."/>
            <person name="Sone E.D."/>
            <person name="Koren S."/>
            <person name="Silverstein K.A.T."/>
            <person name="Beckman K.B."/>
            <person name="Gohl D.M."/>
        </authorList>
    </citation>
    <scope>NUCLEOTIDE SEQUENCE</scope>
    <source>
        <strain evidence="2">Duluth1</strain>
        <tissue evidence="2">Whole animal</tissue>
    </source>
</reference>
<reference evidence="2" key="2">
    <citation type="submission" date="2020-11" db="EMBL/GenBank/DDBJ databases">
        <authorList>
            <person name="McCartney M.A."/>
            <person name="Auch B."/>
            <person name="Kono T."/>
            <person name="Mallez S."/>
            <person name="Becker A."/>
            <person name="Gohl D.M."/>
            <person name="Silverstein K.A.T."/>
            <person name="Koren S."/>
            <person name="Bechman K.B."/>
            <person name="Herman A."/>
            <person name="Abrahante J.E."/>
            <person name="Garbe J."/>
        </authorList>
    </citation>
    <scope>NUCLEOTIDE SEQUENCE</scope>
    <source>
        <strain evidence="2">Duluth1</strain>
        <tissue evidence="2">Whole animal</tissue>
    </source>
</reference>
<comment type="caution">
    <text evidence="2">The sequence shown here is derived from an EMBL/GenBank/DDBJ whole genome shotgun (WGS) entry which is preliminary data.</text>
</comment>
<gene>
    <name evidence="1" type="ORF">DPMN_123563</name>
    <name evidence="2" type="ORF">DPMN_123597</name>
</gene>
<dbReference type="EMBL" id="JAIWYP010000005">
    <property type="protein sequence ID" value="KAH3821795.1"/>
    <property type="molecule type" value="Genomic_DNA"/>
</dbReference>
<dbReference type="AlphaFoldDB" id="A0A9D4GR71"/>
<organism evidence="2 3">
    <name type="scientific">Dreissena polymorpha</name>
    <name type="common">Zebra mussel</name>
    <name type="synonym">Mytilus polymorpha</name>
    <dbReference type="NCBI Taxonomy" id="45954"/>
    <lineage>
        <taxon>Eukaryota</taxon>
        <taxon>Metazoa</taxon>
        <taxon>Spiralia</taxon>
        <taxon>Lophotrochozoa</taxon>
        <taxon>Mollusca</taxon>
        <taxon>Bivalvia</taxon>
        <taxon>Autobranchia</taxon>
        <taxon>Heteroconchia</taxon>
        <taxon>Euheterodonta</taxon>
        <taxon>Imparidentia</taxon>
        <taxon>Neoheterodontei</taxon>
        <taxon>Myida</taxon>
        <taxon>Dreissenoidea</taxon>
        <taxon>Dreissenidae</taxon>
        <taxon>Dreissena</taxon>
    </lineage>
</organism>
<protein>
    <submittedName>
        <fullName evidence="2">Uncharacterized protein</fullName>
    </submittedName>
</protein>
<evidence type="ECO:0000313" key="3">
    <source>
        <dbReference type="Proteomes" id="UP000828390"/>
    </source>
</evidence>
<proteinExistence type="predicted"/>
<sequence>MTCAFWIGGRIQRAIQWGKEQGFIFRGRLYCKGNKKCSTGVLVYPEGHTTTTTGL</sequence>
<evidence type="ECO:0000313" key="1">
    <source>
        <dbReference type="EMBL" id="KAH3821795.1"/>
    </source>
</evidence>
<accession>A0A9D4GR71</accession>